<evidence type="ECO:0000313" key="2">
    <source>
        <dbReference type="EMBL" id="AKQ63614.1"/>
    </source>
</evidence>
<keyword evidence="3" id="KW-1185">Reference proteome</keyword>
<evidence type="ECO:0000313" key="3">
    <source>
        <dbReference type="Proteomes" id="UP000009026"/>
    </source>
</evidence>
<sequence>MKDKDFIKKTARGRTPKSGTKDAHKPVNPAEEKGAWNFDTGQNYQSELRPFKHEHHHILPEETVFDCLERPEERDILQTHIKYNINSRLNMIILPCTWDVAEVLGLPRHAGRHGKETAYAARCVTELNKFRAKFNQLQNEKCPDTKEAITAETKRQLERMQQELYWLLVKWGRAEAQAGRKAHINKLPATLTM</sequence>
<dbReference type="EMBL" id="CP012109">
    <property type="protein sequence ID" value="AKQ63614.1"/>
    <property type="molecule type" value="Genomic_DNA"/>
</dbReference>
<gene>
    <name evidence="2" type="ORF">A176_000526</name>
</gene>
<dbReference type="KEGG" id="mym:A176_000526"/>
<feature type="region of interest" description="Disordered" evidence="1">
    <location>
        <begin position="1"/>
        <end position="37"/>
    </location>
</feature>
<dbReference type="Pfam" id="PF14412">
    <property type="entry name" value="AHH"/>
    <property type="match status" value="1"/>
</dbReference>
<dbReference type="PATRIC" id="fig|1297742.4.peg.534"/>
<feature type="compositionally biased region" description="Basic and acidic residues" evidence="1">
    <location>
        <begin position="19"/>
        <end position="34"/>
    </location>
</feature>
<accession>A0A0H4WLL2</accession>
<dbReference type="AlphaFoldDB" id="A0A0H4WLL2"/>
<dbReference type="STRING" id="1297742.A176_000526"/>
<dbReference type="InterPro" id="IPR032871">
    <property type="entry name" value="AHH_dom_containing"/>
</dbReference>
<protein>
    <submittedName>
        <fullName evidence="2">Uncharacterized protein</fullName>
    </submittedName>
</protein>
<name>A0A0H4WLL2_9BACT</name>
<reference evidence="2 3" key="1">
    <citation type="journal article" date="2016" name="PLoS ONE">
        <title>Complete Genome Sequence and Comparative Genomics of a Novel Myxobacterium Myxococcus hansupus.</title>
        <authorList>
            <person name="Sharma G."/>
            <person name="Narwani T."/>
            <person name="Subramanian S."/>
        </authorList>
    </citation>
    <scope>NUCLEOTIDE SEQUENCE [LARGE SCALE GENOMIC DNA]</scope>
    <source>
        <strain evidence="3">mixupus</strain>
    </source>
</reference>
<proteinExistence type="predicted"/>
<evidence type="ECO:0000256" key="1">
    <source>
        <dbReference type="SAM" id="MobiDB-lite"/>
    </source>
</evidence>
<organism evidence="2 3">
    <name type="scientific">Pseudomyxococcus hansupus</name>
    <dbReference type="NCBI Taxonomy" id="1297742"/>
    <lineage>
        <taxon>Bacteria</taxon>
        <taxon>Pseudomonadati</taxon>
        <taxon>Myxococcota</taxon>
        <taxon>Myxococcia</taxon>
        <taxon>Myxococcales</taxon>
        <taxon>Cystobacterineae</taxon>
        <taxon>Myxococcaceae</taxon>
        <taxon>Pseudomyxococcus</taxon>
    </lineage>
</organism>
<dbReference type="Proteomes" id="UP000009026">
    <property type="component" value="Chromosome"/>
</dbReference>